<evidence type="ECO:0000256" key="1">
    <source>
        <dbReference type="ARBA" id="ARBA00004123"/>
    </source>
</evidence>
<feature type="region of interest" description="Disordered" evidence="6">
    <location>
        <begin position="694"/>
        <end position="727"/>
    </location>
</feature>
<dbReference type="SUPFAM" id="SSF101936">
    <property type="entry name" value="DNA-binding pseudobarrel domain"/>
    <property type="match status" value="1"/>
</dbReference>
<feature type="compositionally biased region" description="Gly residues" evidence="6">
    <location>
        <begin position="705"/>
        <end position="715"/>
    </location>
</feature>
<keyword evidence="4" id="KW-0804">Transcription</keyword>
<evidence type="ECO:0000259" key="8">
    <source>
        <dbReference type="PROSITE" id="PS51032"/>
    </source>
</evidence>
<feature type="region of interest" description="Disordered" evidence="6">
    <location>
        <begin position="191"/>
        <end position="215"/>
    </location>
</feature>
<dbReference type="GO" id="GO:0003677">
    <property type="term" value="F:DNA binding"/>
    <property type="evidence" value="ECO:0007669"/>
    <property type="project" value="UniProtKB-KW"/>
</dbReference>
<feature type="region of interest" description="Disordered" evidence="6">
    <location>
        <begin position="529"/>
        <end position="548"/>
    </location>
</feature>
<dbReference type="Gene3D" id="3.30.730.10">
    <property type="entry name" value="AP2/ERF domain"/>
    <property type="match status" value="1"/>
</dbReference>
<evidence type="ECO:0000256" key="6">
    <source>
        <dbReference type="SAM" id="MobiDB-lite"/>
    </source>
</evidence>
<dbReference type="InterPro" id="IPR016177">
    <property type="entry name" value="DNA-bd_dom_sf"/>
</dbReference>
<keyword evidence="5" id="KW-0539">Nucleus</keyword>
<dbReference type="InterPro" id="IPR053793">
    <property type="entry name" value="PB1-like"/>
</dbReference>
<dbReference type="Pfam" id="PF02362">
    <property type="entry name" value="B3"/>
    <property type="match status" value="1"/>
</dbReference>
<dbReference type="InterPro" id="IPR015300">
    <property type="entry name" value="DNA-bd_pseudobarrel_sf"/>
</dbReference>
<evidence type="ECO:0000313" key="11">
    <source>
        <dbReference type="Proteomes" id="UP000054558"/>
    </source>
</evidence>
<dbReference type="SMART" id="SM01019">
    <property type="entry name" value="B3"/>
    <property type="match status" value="1"/>
</dbReference>
<keyword evidence="3" id="KW-0238">DNA-binding</keyword>
<proteinExistence type="predicted"/>
<protein>
    <submittedName>
        <fullName evidence="10">B3 DNA binding domain containing protein</fullName>
    </submittedName>
</protein>
<name>A0A1Y1HZD7_KLENI</name>
<sequence>MFDSEGAAGIVPPREKPEPNGNGPMDQRERPKAAPPKGVVRSTFGMQIVNCVGAAYPKIEALPEETMLHLGQEKKTEALPGSSIRASLDAWRGRSTSARPGLEEEGKKGKAVPPLSWNMGGKPAEGEWERGAESAKPVSIALDSLSSHPAPFPEASGKCKMILKSGKFEIDEYRNTDGSGRIRTLEVQHLKGKDAVAEPENEPSSSAAGPQEDPGFENEARAILKVEHLLANQSPGLLTSDQQAGEGSGRWSQEGGERGLEQGLERGFERGESLSRQEDGVGFALFREDSLKLFSSQYRGVVAQPHGKWGAQIYDKHVRLWLGTYDAEIDAARAHDRAAVKIKGNDAMTNFRPLTVADPEGAFIAGVGRDQHVLAQAEELVEMLRKHTFDEEMANSARLGQLAARLESFQQPSLDGAQKRQFLFEKALTPSDVGKLNRLVFPKHYAERFFPLDLDQVSVGQTLQFEDERGKFWRFRYSYWNSSQSYVLTKGWSRFVKEKGLLPGDNVVFEKGHTGQLYIGYARTQSGEGGPALPSPVPFGASPTQSSAYEEKPCLPQRAWLHGSAPLGGSPGPPSSAPRLFGVTLTPSLGDSVPRQLLRTGSLPVKASLSPKRRFAAAFDGAPVNEGTARQLASVRRVLSEGQTRLGGLLGGEDAEARQPDERRLWGETLRNGFLEVGKRLEGQSAPGVLTPKVEEDVRPDGDGDGGVEGPGLGLRIGPPESEEEQRPQVKCFVEESPYGVVVDLSQYKSTQQLKNALLDATHGRLVVYQDKDGDMILLGDEEWSFFLKTVSRIFIRK</sequence>
<evidence type="ECO:0000256" key="3">
    <source>
        <dbReference type="ARBA" id="ARBA00023125"/>
    </source>
</evidence>
<feature type="compositionally biased region" description="Polar residues" evidence="6">
    <location>
        <begin position="234"/>
        <end position="245"/>
    </location>
</feature>
<dbReference type="PANTHER" id="PTHR31140">
    <property type="entry name" value="B3 DOMAIN-CONTAINING TRANSCRIPTION FACTOR ABI3"/>
    <property type="match status" value="1"/>
</dbReference>
<comment type="subcellular location">
    <subcellularLocation>
        <location evidence="1">Nucleus</location>
    </subcellularLocation>
</comment>
<organism evidence="10 11">
    <name type="scientific">Klebsormidium nitens</name>
    <name type="common">Green alga</name>
    <name type="synonym">Ulothrix nitens</name>
    <dbReference type="NCBI Taxonomy" id="105231"/>
    <lineage>
        <taxon>Eukaryota</taxon>
        <taxon>Viridiplantae</taxon>
        <taxon>Streptophyta</taxon>
        <taxon>Klebsormidiophyceae</taxon>
        <taxon>Klebsormidiales</taxon>
        <taxon>Klebsormidiaceae</taxon>
        <taxon>Klebsormidium</taxon>
    </lineage>
</organism>
<dbReference type="InterPro" id="IPR001471">
    <property type="entry name" value="AP2/ERF_dom"/>
</dbReference>
<keyword evidence="11" id="KW-1185">Reference proteome</keyword>
<evidence type="ECO:0000259" key="9">
    <source>
        <dbReference type="PROSITE" id="PS51745"/>
    </source>
</evidence>
<dbReference type="EMBL" id="DF237043">
    <property type="protein sequence ID" value="GAQ81897.1"/>
    <property type="molecule type" value="Genomic_DNA"/>
</dbReference>
<feature type="domain" description="AP2/ERF" evidence="8">
    <location>
        <begin position="297"/>
        <end position="352"/>
    </location>
</feature>
<gene>
    <name evidence="10" type="ORF">KFL_000940070</name>
</gene>
<evidence type="ECO:0000256" key="4">
    <source>
        <dbReference type="ARBA" id="ARBA00023163"/>
    </source>
</evidence>
<dbReference type="SMART" id="SM00380">
    <property type="entry name" value="AP2"/>
    <property type="match status" value="1"/>
</dbReference>
<evidence type="ECO:0000256" key="2">
    <source>
        <dbReference type="ARBA" id="ARBA00023015"/>
    </source>
</evidence>
<dbReference type="PROSITE" id="PS51032">
    <property type="entry name" value="AP2_ERF"/>
    <property type="match status" value="1"/>
</dbReference>
<dbReference type="Gene3D" id="3.10.20.90">
    <property type="entry name" value="Phosphatidylinositol 3-kinase Catalytic Subunit, Chain A, domain 1"/>
    <property type="match status" value="1"/>
</dbReference>
<dbReference type="SUPFAM" id="SSF54171">
    <property type="entry name" value="DNA-binding domain"/>
    <property type="match status" value="1"/>
</dbReference>
<evidence type="ECO:0000313" key="10">
    <source>
        <dbReference type="EMBL" id="GAQ81897.1"/>
    </source>
</evidence>
<dbReference type="PROSITE" id="PS50863">
    <property type="entry name" value="B3"/>
    <property type="match status" value="1"/>
</dbReference>
<evidence type="ECO:0000259" key="7">
    <source>
        <dbReference type="PROSITE" id="PS50863"/>
    </source>
</evidence>
<dbReference type="GO" id="GO:0003700">
    <property type="term" value="F:DNA-binding transcription factor activity"/>
    <property type="evidence" value="ECO:0007669"/>
    <property type="project" value="InterPro"/>
</dbReference>
<feature type="region of interest" description="Disordered" evidence="6">
    <location>
        <begin position="90"/>
        <end position="127"/>
    </location>
</feature>
<dbReference type="AlphaFoldDB" id="A0A1Y1HZD7"/>
<reference evidence="10 11" key="1">
    <citation type="journal article" date="2014" name="Nat. Commun.">
        <title>Klebsormidium flaccidum genome reveals primary factors for plant terrestrial adaptation.</title>
        <authorList>
            <person name="Hori K."/>
            <person name="Maruyama F."/>
            <person name="Fujisawa T."/>
            <person name="Togashi T."/>
            <person name="Yamamoto N."/>
            <person name="Seo M."/>
            <person name="Sato S."/>
            <person name="Yamada T."/>
            <person name="Mori H."/>
            <person name="Tajima N."/>
            <person name="Moriyama T."/>
            <person name="Ikeuchi M."/>
            <person name="Watanabe M."/>
            <person name="Wada H."/>
            <person name="Kobayashi K."/>
            <person name="Saito M."/>
            <person name="Masuda T."/>
            <person name="Sasaki-Sekimoto Y."/>
            <person name="Mashiguchi K."/>
            <person name="Awai K."/>
            <person name="Shimojima M."/>
            <person name="Masuda S."/>
            <person name="Iwai M."/>
            <person name="Nobusawa T."/>
            <person name="Narise T."/>
            <person name="Kondo S."/>
            <person name="Saito H."/>
            <person name="Sato R."/>
            <person name="Murakawa M."/>
            <person name="Ihara Y."/>
            <person name="Oshima-Yamada Y."/>
            <person name="Ohtaka K."/>
            <person name="Satoh M."/>
            <person name="Sonobe K."/>
            <person name="Ishii M."/>
            <person name="Ohtani R."/>
            <person name="Kanamori-Sato M."/>
            <person name="Honoki R."/>
            <person name="Miyazaki D."/>
            <person name="Mochizuki H."/>
            <person name="Umetsu J."/>
            <person name="Higashi K."/>
            <person name="Shibata D."/>
            <person name="Kamiya Y."/>
            <person name="Sato N."/>
            <person name="Nakamura Y."/>
            <person name="Tabata S."/>
            <person name="Ida S."/>
            <person name="Kurokawa K."/>
            <person name="Ohta H."/>
        </authorList>
    </citation>
    <scope>NUCLEOTIDE SEQUENCE [LARGE SCALE GENOMIC DNA]</scope>
    <source>
        <strain evidence="10 11">NIES-2285</strain>
    </source>
</reference>
<feature type="domain" description="PB1" evidence="9">
    <location>
        <begin position="727"/>
        <end position="798"/>
    </location>
</feature>
<feature type="region of interest" description="Disordered" evidence="6">
    <location>
        <begin position="234"/>
        <end position="260"/>
    </location>
</feature>
<dbReference type="InterPro" id="IPR003340">
    <property type="entry name" value="B3_DNA-bd"/>
</dbReference>
<dbReference type="InterPro" id="IPR036955">
    <property type="entry name" value="AP2/ERF_dom_sf"/>
</dbReference>
<dbReference type="OrthoDB" id="2020802at2759"/>
<feature type="domain" description="TF-B3" evidence="7">
    <location>
        <begin position="424"/>
        <end position="525"/>
    </location>
</feature>
<dbReference type="InterPro" id="IPR044800">
    <property type="entry name" value="LEC2-like"/>
</dbReference>
<accession>A0A1Y1HZD7</accession>
<dbReference type="SUPFAM" id="SSF54277">
    <property type="entry name" value="CAD &amp; PB1 domains"/>
    <property type="match status" value="1"/>
</dbReference>
<dbReference type="Gene3D" id="2.40.330.10">
    <property type="entry name" value="DNA-binding pseudobarrel domain"/>
    <property type="match status" value="1"/>
</dbReference>
<feature type="region of interest" description="Disordered" evidence="6">
    <location>
        <begin position="1"/>
        <end position="39"/>
    </location>
</feature>
<dbReference type="GO" id="GO:0005634">
    <property type="term" value="C:nucleus"/>
    <property type="evidence" value="ECO:0007669"/>
    <property type="project" value="UniProtKB-SubCell"/>
</dbReference>
<dbReference type="CDD" id="cd10017">
    <property type="entry name" value="B3_DNA"/>
    <property type="match status" value="1"/>
</dbReference>
<evidence type="ECO:0000256" key="5">
    <source>
        <dbReference type="ARBA" id="ARBA00023242"/>
    </source>
</evidence>
<keyword evidence="2" id="KW-0805">Transcription regulation</keyword>
<dbReference type="PROSITE" id="PS51745">
    <property type="entry name" value="PB1"/>
    <property type="match status" value="1"/>
</dbReference>
<dbReference type="Proteomes" id="UP000054558">
    <property type="component" value="Unassembled WGS sequence"/>
</dbReference>
<dbReference type="PANTHER" id="PTHR31140:SF139">
    <property type="entry name" value="B3 DOMAIN-CONTAINING PROTEIN OS02G0455900-RELATED"/>
    <property type="match status" value="1"/>
</dbReference>